<dbReference type="RefSeq" id="WP_112582217.1">
    <property type="nucleotide sequence ID" value="NZ_PYAA01000003.1"/>
</dbReference>
<comment type="caution">
    <text evidence="2">The sequence shown here is derived from an EMBL/GenBank/DDBJ whole genome shotgun (WGS) entry which is preliminary data.</text>
</comment>
<accession>A0A328NGX3</accession>
<gene>
    <name evidence="2" type="ORF">LAH08_00589</name>
</gene>
<feature type="transmembrane region" description="Helical" evidence="1">
    <location>
        <begin position="304"/>
        <end position="325"/>
    </location>
</feature>
<feature type="transmembrane region" description="Helical" evidence="1">
    <location>
        <begin position="362"/>
        <end position="379"/>
    </location>
</feature>
<keyword evidence="1" id="KW-0472">Membrane</keyword>
<protein>
    <recommendedName>
        <fullName evidence="4">Glycosyltransferase RgtA/B/C/D-like domain-containing protein</fullName>
    </recommendedName>
</protein>
<organism evidence="2 3">
    <name type="scientific">Micromonospora noduli</name>
    <dbReference type="NCBI Taxonomy" id="709876"/>
    <lineage>
        <taxon>Bacteria</taxon>
        <taxon>Bacillati</taxon>
        <taxon>Actinomycetota</taxon>
        <taxon>Actinomycetes</taxon>
        <taxon>Micromonosporales</taxon>
        <taxon>Micromonosporaceae</taxon>
        <taxon>Micromonospora</taxon>
    </lineage>
</organism>
<proteinExistence type="predicted"/>
<feature type="transmembrane region" description="Helical" evidence="1">
    <location>
        <begin position="272"/>
        <end position="292"/>
    </location>
</feature>
<evidence type="ECO:0000256" key="1">
    <source>
        <dbReference type="SAM" id="Phobius"/>
    </source>
</evidence>
<dbReference type="EMBL" id="PYAA01000003">
    <property type="protein sequence ID" value="RAO06055.1"/>
    <property type="molecule type" value="Genomic_DNA"/>
</dbReference>
<keyword evidence="1" id="KW-1133">Transmembrane helix</keyword>
<feature type="transmembrane region" description="Helical" evidence="1">
    <location>
        <begin position="96"/>
        <end position="113"/>
    </location>
</feature>
<feature type="transmembrane region" description="Helical" evidence="1">
    <location>
        <begin position="119"/>
        <end position="137"/>
    </location>
</feature>
<dbReference type="Proteomes" id="UP000248966">
    <property type="component" value="Unassembled WGS sequence"/>
</dbReference>
<feature type="transmembrane region" description="Helical" evidence="1">
    <location>
        <begin position="222"/>
        <end position="242"/>
    </location>
</feature>
<evidence type="ECO:0000313" key="3">
    <source>
        <dbReference type="Proteomes" id="UP000248966"/>
    </source>
</evidence>
<keyword evidence="1" id="KW-0812">Transmembrane</keyword>
<evidence type="ECO:0000313" key="2">
    <source>
        <dbReference type="EMBL" id="RAO06055.1"/>
    </source>
</evidence>
<name>A0A328NGX3_9ACTN</name>
<dbReference type="AlphaFoldDB" id="A0A328NGX3"/>
<reference evidence="2 3" key="1">
    <citation type="submission" date="2018-03" db="EMBL/GenBank/DDBJ databases">
        <title>Defining the species Micromonospora saelicesensis and Micromonospora noduli under the framework of genomics.</title>
        <authorList>
            <person name="Riesco R."/>
            <person name="Trujillo M.E."/>
        </authorList>
    </citation>
    <scope>NUCLEOTIDE SEQUENCE [LARGE SCALE GENOMIC DNA]</scope>
    <source>
        <strain evidence="2 3">LAH08</strain>
    </source>
</reference>
<evidence type="ECO:0008006" key="4">
    <source>
        <dbReference type="Google" id="ProtNLM"/>
    </source>
</evidence>
<feature type="transmembrane region" description="Helical" evidence="1">
    <location>
        <begin position="177"/>
        <end position="210"/>
    </location>
</feature>
<sequence length="533" mass="56666">MVAVEDAPPVRATPAAPARRVRATVGEALPIIALVGAFFVVNDIRSWLTAQYWGDEAWVALSVRFPLADLPVTTSSSPIGWSFLLRLVPDIDHLRVVPLGFQLLTVVAAYFFGRAVGRNRAHGVLIGLVTGLVVLLLPAQQIRHDLKQYTADAAVAVCLLALAAWTEQSWSRWRLAVVVAVVFVGMLVSHTTAIIAPCVFGGLLFAAAVLSRHWSRTVRTAVAGLAAGGLAAAVYFGVSVRADNDAMHGYWTSYFPNLTSLPGYLVARISNLLPLLGVPGWVLVPLLLLGVLTLVRQGRAGTGVAVLLVPVAATGLGLAQIYPLLDLRTSHFLLVLTAVVAGVGVAGLADLVAMAIRRSRPVVVPSVICALLLSSYAVANQRWWRFDGDEAGLWRNHSAVTTIGSATRYVATHAGPNDMVVVAGPAWFGFALYSDDPLELVAPVASTVGFTVGMPNRPNVVLPQVDPAGGARSIQRALDEILTQASTRPPGTQVWLVRTSTHPSEPSWRAALAAYQVRPVTAGPEPVVVISRR</sequence>
<feature type="transmembrane region" description="Helical" evidence="1">
    <location>
        <begin position="331"/>
        <end position="355"/>
    </location>
</feature>